<name>A0A4R6WVL9_9PROT</name>
<dbReference type="Proteomes" id="UP000295783">
    <property type="component" value="Unassembled WGS sequence"/>
</dbReference>
<evidence type="ECO:0000259" key="2">
    <source>
        <dbReference type="Pfam" id="PF13670"/>
    </source>
</evidence>
<accession>A0A4R6WVL9</accession>
<gene>
    <name evidence="3" type="ORF">A8950_0610</name>
</gene>
<dbReference type="RefSeq" id="WP_133612126.1">
    <property type="nucleotide sequence ID" value="NZ_SNYW01000006.1"/>
</dbReference>
<organism evidence="3 4">
    <name type="scientific">Dongia mobilis</name>
    <dbReference type="NCBI Taxonomy" id="578943"/>
    <lineage>
        <taxon>Bacteria</taxon>
        <taxon>Pseudomonadati</taxon>
        <taxon>Pseudomonadota</taxon>
        <taxon>Alphaproteobacteria</taxon>
        <taxon>Rhodospirillales</taxon>
        <taxon>Dongiaceae</taxon>
        <taxon>Dongia</taxon>
    </lineage>
</organism>
<evidence type="ECO:0000313" key="4">
    <source>
        <dbReference type="Proteomes" id="UP000295783"/>
    </source>
</evidence>
<protein>
    <recommendedName>
        <fullName evidence="2">PepSY domain-containing protein</fullName>
    </recommendedName>
</protein>
<dbReference type="Pfam" id="PF13670">
    <property type="entry name" value="PepSY_2"/>
    <property type="match status" value="1"/>
</dbReference>
<feature type="signal peptide" evidence="1">
    <location>
        <begin position="1"/>
        <end position="21"/>
    </location>
</feature>
<keyword evidence="4" id="KW-1185">Reference proteome</keyword>
<sequence length="86" mass="9667">MKQLVLSLALLSVIGAGAARAEDLCKVPEAEWQPKEALEQMLKNEGWTVKKIKIDDGCYEVYGTDAKGSRMETYFNPKTFEVLKQD</sequence>
<keyword evidence="1" id="KW-0732">Signal</keyword>
<feature type="chain" id="PRO_5020185896" description="PepSY domain-containing protein" evidence="1">
    <location>
        <begin position="22"/>
        <end position="86"/>
    </location>
</feature>
<feature type="domain" description="PepSY" evidence="2">
    <location>
        <begin position="6"/>
        <end position="85"/>
    </location>
</feature>
<evidence type="ECO:0000256" key="1">
    <source>
        <dbReference type="SAM" id="SignalP"/>
    </source>
</evidence>
<dbReference type="EMBL" id="SNYW01000006">
    <property type="protein sequence ID" value="TDQ84064.1"/>
    <property type="molecule type" value="Genomic_DNA"/>
</dbReference>
<dbReference type="InterPro" id="IPR025711">
    <property type="entry name" value="PepSY"/>
</dbReference>
<reference evidence="3 4" key="1">
    <citation type="submission" date="2019-03" db="EMBL/GenBank/DDBJ databases">
        <title>Genomic Encyclopedia of Type Strains, Phase III (KMG-III): the genomes of soil and plant-associated and newly described type strains.</title>
        <authorList>
            <person name="Whitman W."/>
        </authorList>
    </citation>
    <scope>NUCLEOTIDE SEQUENCE [LARGE SCALE GENOMIC DNA]</scope>
    <source>
        <strain evidence="3 4">CGMCC 1.7660</strain>
    </source>
</reference>
<dbReference type="OrthoDB" id="7365433at2"/>
<evidence type="ECO:0000313" key="3">
    <source>
        <dbReference type="EMBL" id="TDQ84064.1"/>
    </source>
</evidence>
<dbReference type="AlphaFoldDB" id="A0A4R6WVL9"/>
<proteinExistence type="predicted"/>
<comment type="caution">
    <text evidence="3">The sequence shown here is derived from an EMBL/GenBank/DDBJ whole genome shotgun (WGS) entry which is preliminary data.</text>
</comment>